<name>A0A1G9X9H8_9ACTN</name>
<feature type="region of interest" description="Disordered" evidence="4">
    <location>
        <begin position="1"/>
        <end position="37"/>
    </location>
</feature>
<dbReference type="STRING" id="310781.SAMN05216259_10250"/>
<dbReference type="InterPro" id="IPR003593">
    <property type="entry name" value="AAA+_ATPase"/>
</dbReference>
<dbReference type="OrthoDB" id="9802264at2"/>
<sequence>MRQALSSRLGRAGTGLHRLRARTAPAPEAPEEAGPWGPAPVIEVRALRKTYGTGDAVVRALGGPPDPAGGEPAGVDLVVEQGDYVAVMGSSGSGKSTLMNILGCLDVPTSGRYLLDGIDVGGLDEHQLSLVRNRKIGFVFQSFNLVPRTPALAQVELPLAYAGVKAAERRRRALAALALVGLADRVDHRPNELSGGQQQRVAVARALVTAPAMLLADEPTGNLDSRSTEDVLAVIDRLNASGRTVVLITHEDEVARHAKRVLRLVDGRIVADVRQAAADGPPPALRDPAAFAGHAPTALSGTAGGALR</sequence>
<feature type="region of interest" description="Disordered" evidence="4">
    <location>
        <begin position="277"/>
        <end position="308"/>
    </location>
</feature>
<dbReference type="FunFam" id="3.40.50.300:FF:000032">
    <property type="entry name" value="Export ABC transporter ATP-binding protein"/>
    <property type="match status" value="1"/>
</dbReference>
<proteinExistence type="predicted"/>
<evidence type="ECO:0000256" key="1">
    <source>
        <dbReference type="ARBA" id="ARBA00022448"/>
    </source>
</evidence>
<dbReference type="SUPFAM" id="SSF52540">
    <property type="entry name" value="P-loop containing nucleoside triphosphate hydrolases"/>
    <property type="match status" value="1"/>
</dbReference>
<dbReference type="GO" id="GO:0005886">
    <property type="term" value="C:plasma membrane"/>
    <property type="evidence" value="ECO:0007669"/>
    <property type="project" value="TreeGrafter"/>
</dbReference>
<dbReference type="InterPro" id="IPR003439">
    <property type="entry name" value="ABC_transporter-like_ATP-bd"/>
</dbReference>
<dbReference type="GO" id="GO:0022857">
    <property type="term" value="F:transmembrane transporter activity"/>
    <property type="evidence" value="ECO:0007669"/>
    <property type="project" value="TreeGrafter"/>
</dbReference>
<evidence type="ECO:0000256" key="2">
    <source>
        <dbReference type="ARBA" id="ARBA00022741"/>
    </source>
</evidence>
<dbReference type="PANTHER" id="PTHR24220">
    <property type="entry name" value="IMPORT ATP-BINDING PROTEIN"/>
    <property type="match status" value="1"/>
</dbReference>
<evidence type="ECO:0000256" key="3">
    <source>
        <dbReference type="ARBA" id="ARBA00022840"/>
    </source>
</evidence>
<dbReference type="InterPro" id="IPR027417">
    <property type="entry name" value="P-loop_NTPase"/>
</dbReference>
<feature type="domain" description="ABC transporter" evidence="5">
    <location>
        <begin position="42"/>
        <end position="291"/>
    </location>
</feature>
<reference evidence="6 7" key="1">
    <citation type="submission" date="2016-10" db="EMBL/GenBank/DDBJ databases">
        <authorList>
            <person name="de Groot N.N."/>
        </authorList>
    </citation>
    <scope>NUCLEOTIDE SEQUENCE [LARGE SCALE GENOMIC DNA]</scope>
    <source>
        <strain evidence="6 7">CGMCC 4.2022</strain>
    </source>
</reference>
<evidence type="ECO:0000313" key="7">
    <source>
        <dbReference type="Proteomes" id="UP000199341"/>
    </source>
</evidence>
<dbReference type="InterPro" id="IPR017911">
    <property type="entry name" value="MacB-like_ATP-bd"/>
</dbReference>
<gene>
    <name evidence="6" type="ORF">SAMN05216259_10250</name>
</gene>
<dbReference type="GO" id="GO:0016887">
    <property type="term" value="F:ATP hydrolysis activity"/>
    <property type="evidence" value="ECO:0007669"/>
    <property type="project" value="InterPro"/>
</dbReference>
<dbReference type="Proteomes" id="UP000199341">
    <property type="component" value="Unassembled WGS sequence"/>
</dbReference>
<dbReference type="GO" id="GO:0098796">
    <property type="term" value="C:membrane protein complex"/>
    <property type="evidence" value="ECO:0007669"/>
    <property type="project" value="UniProtKB-ARBA"/>
</dbReference>
<dbReference type="InterPro" id="IPR015854">
    <property type="entry name" value="ABC_transpr_LolD-like"/>
</dbReference>
<dbReference type="PROSITE" id="PS00211">
    <property type="entry name" value="ABC_TRANSPORTER_1"/>
    <property type="match status" value="1"/>
</dbReference>
<dbReference type="Pfam" id="PF00005">
    <property type="entry name" value="ABC_tran"/>
    <property type="match status" value="1"/>
</dbReference>
<dbReference type="GO" id="GO:0005524">
    <property type="term" value="F:ATP binding"/>
    <property type="evidence" value="ECO:0007669"/>
    <property type="project" value="UniProtKB-KW"/>
</dbReference>
<evidence type="ECO:0000259" key="5">
    <source>
        <dbReference type="PROSITE" id="PS50893"/>
    </source>
</evidence>
<dbReference type="CDD" id="cd03255">
    <property type="entry name" value="ABC_MJ0796_LolCDE_FtsE"/>
    <property type="match status" value="1"/>
</dbReference>
<evidence type="ECO:0000256" key="4">
    <source>
        <dbReference type="SAM" id="MobiDB-lite"/>
    </source>
</evidence>
<evidence type="ECO:0000313" key="6">
    <source>
        <dbReference type="EMBL" id="SDM93388.1"/>
    </source>
</evidence>
<dbReference type="PANTHER" id="PTHR24220:SF86">
    <property type="entry name" value="ABC TRANSPORTER ABCH.1"/>
    <property type="match status" value="1"/>
</dbReference>
<dbReference type="InterPro" id="IPR017871">
    <property type="entry name" value="ABC_transporter-like_CS"/>
</dbReference>
<dbReference type="Gene3D" id="3.40.50.300">
    <property type="entry name" value="P-loop containing nucleotide triphosphate hydrolases"/>
    <property type="match status" value="1"/>
</dbReference>
<organism evidence="6 7">
    <name type="scientific">Actinacidiphila guanduensis</name>
    <dbReference type="NCBI Taxonomy" id="310781"/>
    <lineage>
        <taxon>Bacteria</taxon>
        <taxon>Bacillati</taxon>
        <taxon>Actinomycetota</taxon>
        <taxon>Actinomycetes</taxon>
        <taxon>Kitasatosporales</taxon>
        <taxon>Streptomycetaceae</taxon>
        <taxon>Actinacidiphila</taxon>
    </lineage>
</organism>
<dbReference type="RefSeq" id="WP_093782793.1">
    <property type="nucleotide sequence ID" value="NZ_FNIE01000002.1"/>
</dbReference>
<keyword evidence="7" id="KW-1185">Reference proteome</keyword>
<keyword evidence="1" id="KW-0813">Transport</keyword>
<protein>
    <submittedName>
        <fullName evidence="6">Putative ABC transport system ATP-binding protein</fullName>
    </submittedName>
</protein>
<dbReference type="SMART" id="SM00382">
    <property type="entry name" value="AAA"/>
    <property type="match status" value="1"/>
</dbReference>
<dbReference type="AlphaFoldDB" id="A0A1G9X9H8"/>
<dbReference type="EMBL" id="FNIE01000002">
    <property type="protein sequence ID" value="SDM93388.1"/>
    <property type="molecule type" value="Genomic_DNA"/>
</dbReference>
<keyword evidence="3 6" id="KW-0067">ATP-binding</keyword>
<keyword evidence="2" id="KW-0547">Nucleotide-binding</keyword>
<accession>A0A1G9X9H8</accession>
<dbReference type="PROSITE" id="PS50893">
    <property type="entry name" value="ABC_TRANSPORTER_2"/>
    <property type="match status" value="1"/>
</dbReference>